<keyword evidence="5" id="KW-0406">Ion transport</keyword>
<dbReference type="InterPro" id="IPR003445">
    <property type="entry name" value="Cat_transpt"/>
</dbReference>
<organism evidence="9 10">
    <name type="scientific">Elasticomyces elasticus</name>
    <dbReference type="NCBI Taxonomy" id="574655"/>
    <lineage>
        <taxon>Eukaryota</taxon>
        <taxon>Fungi</taxon>
        <taxon>Dikarya</taxon>
        <taxon>Ascomycota</taxon>
        <taxon>Pezizomycotina</taxon>
        <taxon>Dothideomycetes</taxon>
        <taxon>Dothideomycetidae</taxon>
        <taxon>Mycosphaerellales</taxon>
        <taxon>Teratosphaeriaceae</taxon>
        <taxon>Elasticomyces</taxon>
    </lineage>
</organism>
<accession>A0AAN8A068</accession>
<dbReference type="InterPro" id="IPR051143">
    <property type="entry name" value="TrkH_K-transport"/>
</dbReference>
<evidence type="ECO:0000256" key="2">
    <source>
        <dbReference type="ARBA" id="ARBA00022448"/>
    </source>
</evidence>
<dbReference type="Pfam" id="PF02386">
    <property type="entry name" value="TrkH"/>
    <property type="match status" value="1"/>
</dbReference>
<dbReference type="GO" id="GO:0005886">
    <property type="term" value="C:plasma membrane"/>
    <property type="evidence" value="ECO:0007669"/>
    <property type="project" value="TreeGrafter"/>
</dbReference>
<keyword evidence="3 8" id="KW-0812">Transmembrane</keyword>
<proteinExistence type="predicted"/>
<keyword evidence="6 8" id="KW-0472">Membrane</keyword>
<dbReference type="GO" id="GO:0140107">
    <property type="term" value="F:high-affinity potassium ion transmembrane transporter activity"/>
    <property type="evidence" value="ECO:0007669"/>
    <property type="project" value="TreeGrafter"/>
</dbReference>
<dbReference type="GO" id="GO:0030007">
    <property type="term" value="P:intracellular potassium ion homeostasis"/>
    <property type="evidence" value="ECO:0007669"/>
    <property type="project" value="TreeGrafter"/>
</dbReference>
<name>A0AAN8A068_9PEZI</name>
<keyword evidence="2" id="KW-0813">Transport</keyword>
<keyword evidence="4 8" id="KW-1133">Transmembrane helix</keyword>
<feature type="transmembrane region" description="Helical" evidence="8">
    <location>
        <begin position="7"/>
        <end position="25"/>
    </location>
</feature>
<comment type="subcellular location">
    <subcellularLocation>
        <location evidence="1">Membrane</location>
        <topology evidence="1">Multi-pass membrane protein</topology>
    </subcellularLocation>
</comment>
<sequence length="221" mass="24619">MSSITPALKVVYLIIMYLSVLPFIISLRSTYVYEERGVGLEADIYEANRPDKKKGRSEKQNPFAGMQILNQLAYDLWWIALAWCLITIIEEAQLNDAAGGYNNFTILFEVISAYGNCGLTLGVPYGSFALCGSCHALSKLILITVMLSGRHRILPMALDRSMLLPGQEIMLGMDKHYNPGISEEQDVDELQREEKGGQAEDPKGEQDPANDGKRRTGQENN</sequence>
<evidence type="ECO:0000256" key="8">
    <source>
        <dbReference type="SAM" id="Phobius"/>
    </source>
</evidence>
<dbReference type="PANTHER" id="PTHR31064">
    <property type="entry name" value="POTASSIUM TRANSPORT PROTEIN DDB_G0292412-RELATED"/>
    <property type="match status" value="1"/>
</dbReference>
<evidence type="ECO:0000256" key="4">
    <source>
        <dbReference type="ARBA" id="ARBA00022989"/>
    </source>
</evidence>
<evidence type="ECO:0000256" key="7">
    <source>
        <dbReference type="SAM" id="MobiDB-lite"/>
    </source>
</evidence>
<evidence type="ECO:0000313" key="10">
    <source>
        <dbReference type="Proteomes" id="UP001310594"/>
    </source>
</evidence>
<gene>
    <name evidence="9" type="ORF">LTR97_011319</name>
</gene>
<dbReference type="PANTHER" id="PTHR31064:SF37">
    <property type="entry name" value="TRANSPORTER, PUTATIVE (EUROFUNG)-RELATED"/>
    <property type="match status" value="1"/>
</dbReference>
<feature type="region of interest" description="Disordered" evidence="7">
    <location>
        <begin position="179"/>
        <end position="221"/>
    </location>
</feature>
<reference evidence="9" key="1">
    <citation type="submission" date="2023-08" db="EMBL/GenBank/DDBJ databases">
        <title>Black Yeasts Isolated from many extreme environments.</title>
        <authorList>
            <person name="Coleine C."/>
            <person name="Stajich J.E."/>
            <person name="Selbmann L."/>
        </authorList>
    </citation>
    <scope>NUCLEOTIDE SEQUENCE</scope>
    <source>
        <strain evidence="9">CCFEE 5810</strain>
    </source>
</reference>
<dbReference type="Proteomes" id="UP001310594">
    <property type="component" value="Unassembled WGS sequence"/>
</dbReference>
<dbReference type="EMBL" id="JAVRQU010000020">
    <property type="protein sequence ID" value="KAK5692145.1"/>
    <property type="molecule type" value="Genomic_DNA"/>
</dbReference>
<evidence type="ECO:0000256" key="1">
    <source>
        <dbReference type="ARBA" id="ARBA00004141"/>
    </source>
</evidence>
<evidence type="ECO:0000256" key="3">
    <source>
        <dbReference type="ARBA" id="ARBA00022692"/>
    </source>
</evidence>
<comment type="caution">
    <text evidence="9">The sequence shown here is derived from an EMBL/GenBank/DDBJ whole genome shotgun (WGS) entry which is preliminary data.</text>
</comment>
<protein>
    <submittedName>
        <fullName evidence="9">Uncharacterized protein</fullName>
    </submittedName>
</protein>
<feature type="compositionally biased region" description="Basic and acidic residues" evidence="7">
    <location>
        <begin position="189"/>
        <end position="221"/>
    </location>
</feature>
<dbReference type="AlphaFoldDB" id="A0AAN8A068"/>
<evidence type="ECO:0000313" key="9">
    <source>
        <dbReference type="EMBL" id="KAK5692145.1"/>
    </source>
</evidence>
<evidence type="ECO:0000256" key="5">
    <source>
        <dbReference type="ARBA" id="ARBA00023065"/>
    </source>
</evidence>
<evidence type="ECO:0000256" key="6">
    <source>
        <dbReference type="ARBA" id="ARBA00023136"/>
    </source>
</evidence>
<dbReference type="GO" id="GO:1990573">
    <property type="term" value="P:potassium ion import across plasma membrane"/>
    <property type="evidence" value="ECO:0007669"/>
    <property type="project" value="TreeGrafter"/>
</dbReference>